<evidence type="ECO:0000313" key="2">
    <source>
        <dbReference type="Proteomes" id="UP000003438"/>
    </source>
</evidence>
<comment type="caution">
    <text evidence="1">The sequence shown here is derived from an EMBL/GenBank/DDBJ whole genome shotgun (WGS) entry which is preliminary data.</text>
</comment>
<dbReference type="AlphaFoldDB" id="D1PNY9"/>
<proteinExistence type="predicted"/>
<evidence type="ECO:0000313" key="1">
    <source>
        <dbReference type="EMBL" id="EFB75485.1"/>
    </source>
</evidence>
<dbReference type="HOGENOM" id="CLU_2557008_0_0_9"/>
<dbReference type="EMBL" id="ACBY02000025">
    <property type="protein sequence ID" value="EFB75485.1"/>
    <property type="molecule type" value="Genomic_DNA"/>
</dbReference>
<protein>
    <submittedName>
        <fullName evidence="1">Uncharacterized protein</fullName>
    </submittedName>
</protein>
<sequence>MKSTPGHKTACGKNWKGKRIGLFHQKAWRQSRFFGEGRLKIYQKHLAQKMVCAYNRVRPLGHRALTKTIVKHTERSFYYGFG</sequence>
<accession>D1PNY9</accession>
<dbReference type="STRING" id="411471.SUBVAR_06103"/>
<organism evidence="1 2">
    <name type="scientific">Subdoligranulum variabile DSM 15176</name>
    <dbReference type="NCBI Taxonomy" id="411471"/>
    <lineage>
        <taxon>Bacteria</taxon>
        <taxon>Bacillati</taxon>
        <taxon>Bacillota</taxon>
        <taxon>Clostridia</taxon>
        <taxon>Eubacteriales</taxon>
        <taxon>Oscillospiraceae</taxon>
        <taxon>Subdoligranulum</taxon>
    </lineage>
</organism>
<gene>
    <name evidence="1" type="ORF">SUBVAR_06103</name>
</gene>
<name>D1PNY9_9FIRM</name>
<keyword evidence="2" id="KW-1185">Reference proteome</keyword>
<dbReference type="Proteomes" id="UP000003438">
    <property type="component" value="Unassembled WGS sequence"/>
</dbReference>
<reference evidence="1" key="1">
    <citation type="submission" date="2009-12" db="EMBL/GenBank/DDBJ databases">
        <authorList>
            <person name="Weinstock G."/>
            <person name="Sodergren E."/>
            <person name="Clifton S."/>
            <person name="Fulton L."/>
            <person name="Fulton B."/>
            <person name="Courtney L."/>
            <person name="Fronick C."/>
            <person name="Harrison M."/>
            <person name="Strong C."/>
            <person name="Farmer C."/>
            <person name="Delahaunty K."/>
            <person name="Markovic C."/>
            <person name="Hall O."/>
            <person name="Minx P."/>
            <person name="Tomlinson C."/>
            <person name="Mitreva M."/>
            <person name="Nelson J."/>
            <person name="Hou S."/>
            <person name="Wollam A."/>
            <person name="Pepin K.H."/>
            <person name="Johnson M."/>
            <person name="Bhonagiri V."/>
            <person name="Nash W.E."/>
            <person name="Warren W."/>
            <person name="Chinwalla A."/>
            <person name="Mardis E.R."/>
            <person name="Wilson R.K."/>
        </authorList>
    </citation>
    <scope>NUCLEOTIDE SEQUENCE [LARGE SCALE GENOMIC DNA]</scope>
    <source>
        <strain evidence="1">DSM 15176</strain>
    </source>
</reference>